<dbReference type="CDD" id="cd19097">
    <property type="entry name" value="AKR_unchar"/>
    <property type="match status" value="1"/>
</dbReference>
<organism evidence="2 3">
    <name type="scientific">Thalassotalea castellviae</name>
    <dbReference type="NCBI Taxonomy" id="3075612"/>
    <lineage>
        <taxon>Bacteria</taxon>
        <taxon>Pseudomonadati</taxon>
        <taxon>Pseudomonadota</taxon>
        <taxon>Gammaproteobacteria</taxon>
        <taxon>Alteromonadales</taxon>
        <taxon>Colwelliaceae</taxon>
        <taxon>Thalassotalea</taxon>
    </lineage>
</organism>
<dbReference type="EMBL" id="JAVRIF010000002">
    <property type="protein sequence ID" value="MDT0602856.1"/>
    <property type="molecule type" value="Genomic_DNA"/>
</dbReference>
<dbReference type="Pfam" id="PF00248">
    <property type="entry name" value="Aldo_ket_red"/>
    <property type="match status" value="1"/>
</dbReference>
<dbReference type="PANTHER" id="PTHR43312:SF1">
    <property type="entry name" value="NADP-DEPENDENT OXIDOREDUCTASE DOMAIN-CONTAINING PROTEIN"/>
    <property type="match status" value="1"/>
</dbReference>
<comment type="caution">
    <text evidence="2">The sequence shown here is derived from an EMBL/GenBank/DDBJ whole genome shotgun (WGS) entry which is preliminary data.</text>
</comment>
<dbReference type="Gene3D" id="3.20.20.100">
    <property type="entry name" value="NADP-dependent oxidoreductase domain"/>
    <property type="match status" value="1"/>
</dbReference>
<sequence length="296" mass="33093">MMKLALGCVQFGLAYGVTNKMGQVPLTEIEKILACAKQVGINTLDTAAAYGNSEQILGQLALTNSFDIVTKIPTLSNGDTQSIHEIVTESLAKLNVQCLKALMFHNADDLLTSNGSLYYQGAKQFKADQTIAQLGISVYHVQQLSTLLNQFSFDIVQLPANWLDQRFLTTKLLNQLSNKHIEVHARSLFLQGILIQPFEELPDYFLPFKAWIMAFHALCQRCNCQPLTLALALIHLHPMIDKAVVGCCSLQQLEEIIEHYQKAEQLTHQYHELLTRVGANIASDEQELINPSLWSI</sequence>
<dbReference type="PANTHER" id="PTHR43312">
    <property type="entry name" value="D-THREO-ALDOSE 1-DEHYDROGENASE"/>
    <property type="match status" value="1"/>
</dbReference>
<protein>
    <submittedName>
        <fullName evidence="2">Aldo/keto reductase</fullName>
    </submittedName>
</protein>
<dbReference type="InterPro" id="IPR023210">
    <property type="entry name" value="NADP_OxRdtase_dom"/>
</dbReference>
<dbReference type="Proteomes" id="UP001266357">
    <property type="component" value="Unassembled WGS sequence"/>
</dbReference>
<evidence type="ECO:0000259" key="1">
    <source>
        <dbReference type="Pfam" id="PF00248"/>
    </source>
</evidence>
<dbReference type="InterPro" id="IPR036812">
    <property type="entry name" value="NAD(P)_OxRdtase_dom_sf"/>
</dbReference>
<gene>
    <name evidence="2" type="ORF">RM573_04560</name>
</gene>
<reference evidence="2 3" key="1">
    <citation type="submission" date="2023-09" db="EMBL/GenBank/DDBJ databases">
        <authorList>
            <person name="Rey-Velasco X."/>
        </authorList>
    </citation>
    <scope>NUCLEOTIDE SEQUENCE [LARGE SCALE GENOMIC DNA]</scope>
    <source>
        <strain evidence="2 3">W431</strain>
    </source>
</reference>
<dbReference type="InterPro" id="IPR053135">
    <property type="entry name" value="AKR2_Oxidoreductase"/>
</dbReference>
<proteinExistence type="predicted"/>
<accession>A0ABU2ZY52</accession>
<dbReference type="SUPFAM" id="SSF51430">
    <property type="entry name" value="NAD(P)-linked oxidoreductase"/>
    <property type="match status" value="1"/>
</dbReference>
<name>A0ABU2ZY52_9GAMM</name>
<dbReference type="RefSeq" id="WP_311577946.1">
    <property type="nucleotide sequence ID" value="NZ_JAVRIF010000002.1"/>
</dbReference>
<feature type="domain" description="NADP-dependent oxidoreductase" evidence="1">
    <location>
        <begin position="4"/>
        <end position="269"/>
    </location>
</feature>
<keyword evidence="3" id="KW-1185">Reference proteome</keyword>
<evidence type="ECO:0000313" key="2">
    <source>
        <dbReference type="EMBL" id="MDT0602856.1"/>
    </source>
</evidence>
<evidence type="ECO:0000313" key="3">
    <source>
        <dbReference type="Proteomes" id="UP001266357"/>
    </source>
</evidence>